<dbReference type="EMBL" id="JAULSR010000006">
    <property type="protein sequence ID" value="KAK0615775.1"/>
    <property type="molecule type" value="Genomic_DNA"/>
</dbReference>
<reference evidence="2" key="1">
    <citation type="submission" date="2023-06" db="EMBL/GenBank/DDBJ databases">
        <title>Genome-scale phylogeny and comparative genomics of the fungal order Sordariales.</title>
        <authorList>
            <consortium name="Lawrence Berkeley National Laboratory"/>
            <person name="Hensen N."/>
            <person name="Bonometti L."/>
            <person name="Westerberg I."/>
            <person name="Brannstrom I.O."/>
            <person name="Guillou S."/>
            <person name="Cros-Aarteil S."/>
            <person name="Calhoun S."/>
            <person name="Haridas S."/>
            <person name="Kuo A."/>
            <person name="Mondo S."/>
            <person name="Pangilinan J."/>
            <person name="Riley R."/>
            <person name="LaButti K."/>
            <person name="Andreopoulos B."/>
            <person name="Lipzen A."/>
            <person name="Chen C."/>
            <person name="Yanf M."/>
            <person name="Daum C."/>
            <person name="Ng V."/>
            <person name="Clum A."/>
            <person name="Steindorff A."/>
            <person name="Ohm R."/>
            <person name="Martin F."/>
            <person name="Silar P."/>
            <person name="Natvig D."/>
            <person name="Lalanne C."/>
            <person name="Gautier V."/>
            <person name="Ament-velasquez S.L."/>
            <person name="Kruys A."/>
            <person name="Hutchinson M.I."/>
            <person name="Powell A.J."/>
            <person name="Barry K."/>
            <person name="Miller A.N."/>
            <person name="Grigoriev I.V."/>
            <person name="Debuchy R."/>
            <person name="Gladieux P."/>
            <person name="Thoren M.H."/>
            <person name="Johannesson H."/>
        </authorList>
    </citation>
    <scope>NUCLEOTIDE SEQUENCE</scope>
    <source>
        <strain evidence="2">SMH3391-2</strain>
    </source>
</reference>
<keyword evidence="1" id="KW-1133">Transmembrane helix</keyword>
<keyword evidence="1" id="KW-0472">Membrane</keyword>
<feature type="transmembrane region" description="Helical" evidence="1">
    <location>
        <begin position="40"/>
        <end position="62"/>
    </location>
</feature>
<organism evidence="2 3">
    <name type="scientific">Bombardia bombarda</name>
    <dbReference type="NCBI Taxonomy" id="252184"/>
    <lineage>
        <taxon>Eukaryota</taxon>
        <taxon>Fungi</taxon>
        <taxon>Dikarya</taxon>
        <taxon>Ascomycota</taxon>
        <taxon>Pezizomycotina</taxon>
        <taxon>Sordariomycetes</taxon>
        <taxon>Sordariomycetidae</taxon>
        <taxon>Sordariales</taxon>
        <taxon>Lasiosphaeriaceae</taxon>
        <taxon>Bombardia</taxon>
    </lineage>
</organism>
<evidence type="ECO:0000256" key="1">
    <source>
        <dbReference type="SAM" id="Phobius"/>
    </source>
</evidence>
<proteinExistence type="predicted"/>
<keyword evidence="1" id="KW-0812">Transmembrane</keyword>
<comment type="caution">
    <text evidence="2">The sequence shown here is derived from an EMBL/GenBank/DDBJ whole genome shotgun (WGS) entry which is preliminary data.</text>
</comment>
<keyword evidence="3" id="KW-1185">Reference proteome</keyword>
<gene>
    <name evidence="2" type="ORF">B0T17DRAFT_354821</name>
</gene>
<evidence type="ECO:0000313" key="2">
    <source>
        <dbReference type="EMBL" id="KAK0615775.1"/>
    </source>
</evidence>
<accession>A0AA39WI14</accession>
<name>A0AA39WI14_9PEZI</name>
<dbReference type="Proteomes" id="UP001174934">
    <property type="component" value="Unassembled WGS sequence"/>
</dbReference>
<sequence>MAYRLTQSLQGVVGTETGDSGRFLDDVLDCLLGILLEFRWFLESCFLCLAMFFWSNMGMIGSHNENLMRIRRNVMRLWFHRENL</sequence>
<evidence type="ECO:0000313" key="3">
    <source>
        <dbReference type="Proteomes" id="UP001174934"/>
    </source>
</evidence>
<protein>
    <submittedName>
        <fullName evidence="2">Uncharacterized protein</fullName>
    </submittedName>
</protein>
<dbReference type="AlphaFoldDB" id="A0AA39WI14"/>